<evidence type="ECO:0000256" key="8">
    <source>
        <dbReference type="ARBA" id="ARBA00035418"/>
    </source>
</evidence>
<dbReference type="PANTHER" id="PTHR15909:SF0">
    <property type="entry name" value="LARGE RIBOSOMAL SUBUNIT PROTEIN BL35M"/>
    <property type="match status" value="1"/>
</dbReference>
<proteinExistence type="inferred from homology"/>
<dbReference type="InterPro" id="IPR021137">
    <property type="entry name" value="Ribosomal_bL35-like"/>
</dbReference>
<keyword evidence="4 9" id="KW-0689">Ribosomal protein</keyword>
<dbReference type="SUPFAM" id="SSF143034">
    <property type="entry name" value="L35p-like"/>
    <property type="match status" value="1"/>
</dbReference>
<accession>A0A8J8WEC3</accession>
<dbReference type="GO" id="GO:0006412">
    <property type="term" value="P:translation"/>
    <property type="evidence" value="ECO:0007669"/>
    <property type="project" value="InterPro"/>
</dbReference>
<dbReference type="GO" id="GO:0005739">
    <property type="term" value="C:mitochondrion"/>
    <property type="evidence" value="ECO:0007669"/>
    <property type="project" value="UniProtKB-SubCell"/>
</dbReference>
<keyword evidence="6" id="KW-0687">Ribonucleoprotein</keyword>
<evidence type="ECO:0000256" key="5">
    <source>
        <dbReference type="ARBA" id="ARBA00023128"/>
    </source>
</evidence>
<comment type="similarity">
    <text evidence="2">Belongs to the bacterial ribosomal protein bL35 family.</text>
</comment>
<evidence type="ECO:0000256" key="2">
    <source>
        <dbReference type="ARBA" id="ARBA00006598"/>
    </source>
</evidence>
<dbReference type="EMBL" id="JACEEZ010025794">
    <property type="protein sequence ID" value="KAG0697408.1"/>
    <property type="molecule type" value="Genomic_DNA"/>
</dbReference>
<dbReference type="InterPro" id="IPR019338">
    <property type="entry name" value="Ribosomal_bL35m"/>
</dbReference>
<evidence type="ECO:0000313" key="9">
    <source>
        <dbReference type="EMBL" id="KAG0697408.1"/>
    </source>
</evidence>
<dbReference type="Proteomes" id="UP000770661">
    <property type="component" value="Unassembled WGS sequence"/>
</dbReference>
<keyword evidence="3" id="KW-0809">Transit peptide</keyword>
<evidence type="ECO:0000256" key="1">
    <source>
        <dbReference type="ARBA" id="ARBA00004173"/>
    </source>
</evidence>
<organism evidence="9 10">
    <name type="scientific">Chionoecetes opilio</name>
    <name type="common">Atlantic snow crab</name>
    <name type="synonym">Cancer opilio</name>
    <dbReference type="NCBI Taxonomy" id="41210"/>
    <lineage>
        <taxon>Eukaryota</taxon>
        <taxon>Metazoa</taxon>
        <taxon>Ecdysozoa</taxon>
        <taxon>Arthropoda</taxon>
        <taxon>Crustacea</taxon>
        <taxon>Multicrustacea</taxon>
        <taxon>Malacostraca</taxon>
        <taxon>Eumalacostraca</taxon>
        <taxon>Eucarida</taxon>
        <taxon>Decapoda</taxon>
        <taxon>Pleocyemata</taxon>
        <taxon>Brachyura</taxon>
        <taxon>Eubrachyura</taxon>
        <taxon>Majoidea</taxon>
        <taxon>Majidae</taxon>
        <taxon>Chionoecetes</taxon>
    </lineage>
</organism>
<comment type="caution">
    <text evidence="9">The sequence shown here is derived from an EMBL/GenBank/DDBJ whole genome shotgun (WGS) entry which is preliminary data.</text>
</comment>
<keyword evidence="5" id="KW-0496">Mitochondrion</keyword>
<dbReference type="PANTHER" id="PTHR15909">
    <property type="entry name" value="39S RIBOSOMAL PROTEIN L35, MITOCHONDRIAL"/>
    <property type="match status" value="1"/>
</dbReference>
<name>A0A8J8WEC3_CHIOP</name>
<evidence type="ECO:0000256" key="7">
    <source>
        <dbReference type="ARBA" id="ARBA00035273"/>
    </source>
</evidence>
<evidence type="ECO:0000256" key="6">
    <source>
        <dbReference type="ARBA" id="ARBA00023274"/>
    </source>
</evidence>
<dbReference type="GO" id="GO:0005840">
    <property type="term" value="C:ribosome"/>
    <property type="evidence" value="ECO:0007669"/>
    <property type="project" value="UniProtKB-KW"/>
</dbReference>
<dbReference type="InterPro" id="IPR037229">
    <property type="entry name" value="Ribosomal_bL35_sf"/>
</dbReference>
<dbReference type="GO" id="GO:1990904">
    <property type="term" value="C:ribonucleoprotein complex"/>
    <property type="evidence" value="ECO:0007669"/>
    <property type="project" value="UniProtKB-KW"/>
</dbReference>
<protein>
    <recommendedName>
        <fullName evidence="7">Large ribosomal subunit protein bL35m</fullName>
    </recommendedName>
    <alternativeName>
        <fullName evidence="8">39S ribosomal protein L35, mitochondrial</fullName>
    </alternativeName>
</protein>
<dbReference type="GO" id="GO:0003735">
    <property type="term" value="F:structural constituent of ribosome"/>
    <property type="evidence" value="ECO:0007669"/>
    <property type="project" value="InterPro"/>
</dbReference>
<evidence type="ECO:0000313" key="10">
    <source>
        <dbReference type="Proteomes" id="UP000770661"/>
    </source>
</evidence>
<dbReference type="Pfam" id="PF01632">
    <property type="entry name" value="Ribosomal_L35p"/>
    <property type="match status" value="1"/>
</dbReference>
<dbReference type="OrthoDB" id="5847109at2759"/>
<gene>
    <name evidence="9" type="primary">mRpL35</name>
    <name evidence="9" type="ORF">GWK47_003027</name>
</gene>
<reference evidence="9" key="1">
    <citation type="submission" date="2020-07" db="EMBL/GenBank/DDBJ databases">
        <title>The High-quality genome of the commercially important snow crab, Chionoecetes opilio.</title>
        <authorList>
            <person name="Jeong J.-H."/>
            <person name="Ryu S."/>
        </authorList>
    </citation>
    <scope>NUCLEOTIDE SEQUENCE</scope>
    <source>
        <strain evidence="9">MADBK_172401_WGS</strain>
        <tissue evidence="9">Digestive gland</tissue>
    </source>
</reference>
<evidence type="ECO:0000256" key="3">
    <source>
        <dbReference type="ARBA" id="ARBA00022946"/>
    </source>
</evidence>
<evidence type="ECO:0000256" key="4">
    <source>
        <dbReference type="ARBA" id="ARBA00022980"/>
    </source>
</evidence>
<keyword evidence="10" id="KW-1185">Reference proteome</keyword>
<comment type="subcellular location">
    <subcellularLocation>
        <location evidence="1">Mitochondrion</location>
    </subcellularLocation>
</comment>
<sequence>MLRSLCQLAAHRAASCALRPAVTLQGGSLQALRGHPVTSAVVSSQNVVCQYSTCMRPTSCLSLKSVSGFQPALNTQPGVVAGLTSLLSPALPCAGPAPCRTVTKWTLSKGKRKTVNAVLRRFKRLHWGHRGIWIRARAAAKKRIWKKSPAQRDRSKTHVFCNATQSNMLDKMVTRYWRKMRHYPDDPYAPYMKRDNFTLTNGYPREFY</sequence>
<dbReference type="AlphaFoldDB" id="A0A8J8WEC3"/>